<gene>
    <name evidence="3" type="ORF">IQ22_02503</name>
</gene>
<proteinExistence type="predicted"/>
<evidence type="ECO:0000313" key="4">
    <source>
        <dbReference type="Proteomes" id="UP000316905"/>
    </source>
</evidence>
<dbReference type="EMBL" id="VLKY01000007">
    <property type="protein sequence ID" value="TWI53892.1"/>
    <property type="molecule type" value="Genomic_DNA"/>
</dbReference>
<dbReference type="OrthoDB" id="6113047at2"/>
<dbReference type="InterPro" id="IPR038610">
    <property type="entry name" value="FliK-like_C_sf"/>
</dbReference>
<dbReference type="Pfam" id="PF02120">
    <property type="entry name" value="Flg_hook"/>
    <property type="match status" value="1"/>
</dbReference>
<protein>
    <submittedName>
        <fullName evidence="3">Flagellar hook-length control protein FliK</fullName>
    </submittedName>
</protein>
<feature type="domain" description="Flagellar hook-length control protein-like C-terminal" evidence="2">
    <location>
        <begin position="413"/>
        <end position="492"/>
    </location>
</feature>
<keyword evidence="4" id="KW-1185">Reference proteome</keyword>
<comment type="caution">
    <text evidence="3">The sequence shown here is derived from an EMBL/GenBank/DDBJ whole genome shotgun (WGS) entry which is preliminary data.</text>
</comment>
<keyword evidence="3" id="KW-0969">Cilium</keyword>
<reference evidence="3 4" key="1">
    <citation type="journal article" date="2015" name="Stand. Genomic Sci.">
        <title>Genomic Encyclopedia of Bacterial and Archaeal Type Strains, Phase III: the genomes of soil and plant-associated and newly described type strains.</title>
        <authorList>
            <person name="Whitman W.B."/>
            <person name="Woyke T."/>
            <person name="Klenk H.P."/>
            <person name="Zhou Y."/>
            <person name="Lilburn T.G."/>
            <person name="Beck B.J."/>
            <person name="De Vos P."/>
            <person name="Vandamme P."/>
            <person name="Eisen J.A."/>
            <person name="Garrity G."/>
            <person name="Hugenholtz P."/>
            <person name="Kyrpides N.C."/>
        </authorList>
    </citation>
    <scope>NUCLEOTIDE SEQUENCE [LARGE SCALE GENOMIC DNA]</scope>
    <source>
        <strain evidence="3 4">CGMCC 1.6858</strain>
    </source>
</reference>
<dbReference type="AlphaFoldDB" id="A0A562QAX8"/>
<name>A0A562QAX8_9PSED</name>
<dbReference type="Gene3D" id="3.30.750.140">
    <property type="match status" value="1"/>
</dbReference>
<evidence type="ECO:0000259" key="2">
    <source>
        <dbReference type="Pfam" id="PF02120"/>
    </source>
</evidence>
<organism evidence="3 4">
    <name type="scientific">Pseudomonas duriflava</name>
    <dbReference type="NCBI Taxonomy" id="459528"/>
    <lineage>
        <taxon>Bacteria</taxon>
        <taxon>Pseudomonadati</taxon>
        <taxon>Pseudomonadota</taxon>
        <taxon>Gammaproteobacteria</taxon>
        <taxon>Pseudomonadales</taxon>
        <taxon>Pseudomonadaceae</taxon>
        <taxon>Pseudomonas</taxon>
    </lineage>
</organism>
<feature type="region of interest" description="Disordered" evidence="1">
    <location>
        <begin position="487"/>
        <end position="507"/>
    </location>
</feature>
<evidence type="ECO:0000256" key="1">
    <source>
        <dbReference type="SAM" id="MobiDB-lite"/>
    </source>
</evidence>
<dbReference type="Proteomes" id="UP000316905">
    <property type="component" value="Unassembled WGS sequence"/>
</dbReference>
<dbReference type="RefSeq" id="WP_158635431.1">
    <property type="nucleotide sequence ID" value="NZ_VLKY01000007.1"/>
</dbReference>
<evidence type="ECO:0000313" key="3">
    <source>
        <dbReference type="EMBL" id="TWI53892.1"/>
    </source>
</evidence>
<sequence length="507" mass="54395">MTDIGGVRLTASLPTSTSRTGVLLEQTVRLAAGQNSPLAAGETAKAEVLAIKQALQNFQVIFQLTLNNGQQVRLSAESPVALPLGALFGVSALSPSRLAIRPDLAAEPPLDTLDTDQLPVGTLLQGRVVSNLPSQEGGPTTFKTVINLLNTTLSGKQLLIESPHLLKPGSLLTAEVRGAQQLAIVSSPGRLDQLELGQQLASQYQRQGSLTGLLQALNTLPGPSQHTNGLQNLATQLLATLPDIESLSDAETLKTALAHSGLWLERHLIAGHPSTANQDQKALLLRLIGQLTTALSLSPAGSASVLTPIMPAALRNALSAFGQTSPRQAALSFPLPPRIMNALAEEGVDLKELLKLASAALARLQTHQLSSLEQTRLMPDGSVVLTWQGELPMRNGEHIIALQYKLQEERKSAVRESGQSLWRLELAFDLAPLGQMQVQAQLSQGSVSSRLWAERPETVRLITHELDHLRERLDKLGLIVGELNCQQGRPPSGPRTHLEEQWIDESA</sequence>
<dbReference type="InterPro" id="IPR021136">
    <property type="entry name" value="Flagellar_hook_control-like_C"/>
</dbReference>
<keyword evidence="3" id="KW-0966">Cell projection</keyword>
<accession>A0A562QAX8</accession>
<keyword evidence="3" id="KW-0282">Flagellum</keyword>